<protein>
    <submittedName>
        <fullName evidence="1">Uncharacterized protein</fullName>
    </submittedName>
</protein>
<comment type="caution">
    <text evidence="1">The sequence shown here is derived from an EMBL/GenBank/DDBJ whole genome shotgun (WGS) entry which is preliminary data.</text>
</comment>
<dbReference type="Proteomes" id="UP000255508">
    <property type="component" value="Unassembled WGS sequence"/>
</dbReference>
<gene>
    <name evidence="1" type="ORF">DIZ79_03900</name>
</gene>
<dbReference type="AlphaFoldDB" id="A0A370DZT1"/>
<accession>A0A370DZT1</accession>
<evidence type="ECO:0000313" key="2">
    <source>
        <dbReference type="Proteomes" id="UP000255508"/>
    </source>
</evidence>
<reference evidence="1 2" key="1">
    <citation type="journal article" date="2018" name="ISME J.">
        <title>Endosymbiont genomes yield clues of tubeworm success.</title>
        <authorList>
            <person name="Li Y."/>
            <person name="Liles M.R."/>
            <person name="Halanych K.M."/>
        </authorList>
    </citation>
    <scope>NUCLEOTIDE SEQUENCE [LARGE SCALE GENOMIC DNA]</scope>
    <source>
        <strain evidence="1">A1422</strain>
    </source>
</reference>
<sequence>MKLDIWCNIMKFLNKRDKSFLPTYEVRELSMKEALLMLAGEREVDRPTLIQRAAERLTGVSRVSTIVTLYNR</sequence>
<organism evidence="1 2">
    <name type="scientific">endosymbiont of Lamellibrachia luymesi</name>
    <dbReference type="NCBI Taxonomy" id="2200907"/>
    <lineage>
        <taxon>Bacteria</taxon>
        <taxon>Pseudomonadati</taxon>
        <taxon>Pseudomonadota</taxon>
        <taxon>Gammaproteobacteria</taxon>
        <taxon>sulfur-oxidizing symbionts</taxon>
    </lineage>
</organism>
<dbReference type="EMBL" id="QFXD01000071">
    <property type="protein sequence ID" value="RDH92248.1"/>
    <property type="molecule type" value="Genomic_DNA"/>
</dbReference>
<proteinExistence type="predicted"/>
<name>A0A370DZT1_9GAMM</name>
<evidence type="ECO:0000313" key="1">
    <source>
        <dbReference type="EMBL" id="RDH92248.1"/>
    </source>
</evidence>